<evidence type="ECO:0000256" key="5">
    <source>
        <dbReference type="ARBA" id="ARBA00023242"/>
    </source>
</evidence>
<evidence type="ECO:0000256" key="6">
    <source>
        <dbReference type="SAM" id="MobiDB-lite"/>
    </source>
</evidence>
<dbReference type="GO" id="GO:0046983">
    <property type="term" value="F:protein dimerization activity"/>
    <property type="evidence" value="ECO:0007669"/>
    <property type="project" value="InterPro"/>
</dbReference>
<comment type="caution">
    <text evidence="8">The sequence shown here is derived from an EMBL/GenBank/DDBJ whole genome shotgun (WGS) entry which is preliminary data.</text>
</comment>
<dbReference type="SUPFAM" id="SSF47459">
    <property type="entry name" value="HLH, helix-loop-helix DNA-binding domain"/>
    <property type="match status" value="1"/>
</dbReference>
<dbReference type="Pfam" id="PF00010">
    <property type="entry name" value="HLH"/>
    <property type="match status" value="1"/>
</dbReference>
<dbReference type="InterPro" id="IPR047265">
    <property type="entry name" value="PIF1-like_bHLH"/>
</dbReference>
<dbReference type="Proteomes" id="UP001386955">
    <property type="component" value="Unassembled WGS sequence"/>
</dbReference>
<name>A0AAN9SA92_PSOTE</name>
<dbReference type="CDD" id="cd11445">
    <property type="entry name" value="bHLH_AtPIF_like"/>
    <property type="match status" value="1"/>
</dbReference>
<feature type="compositionally biased region" description="Polar residues" evidence="6">
    <location>
        <begin position="178"/>
        <end position="201"/>
    </location>
</feature>
<dbReference type="PANTHER" id="PTHR45855">
    <property type="entry name" value="TRANSCRIPTION FACTOR PIF1-RELATED"/>
    <property type="match status" value="1"/>
</dbReference>
<reference evidence="8 9" key="1">
    <citation type="submission" date="2024-01" db="EMBL/GenBank/DDBJ databases">
        <title>The genomes of 5 underutilized Papilionoideae crops provide insights into root nodulation and disease resistanc.</title>
        <authorList>
            <person name="Jiang F."/>
        </authorList>
    </citation>
    <scope>NUCLEOTIDE SEQUENCE [LARGE SCALE GENOMIC DNA]</scope>
    <source>
        <strain evidence="8">DUOXIRENSHENG_FW03</strain>
        <tissue evidence="8">Leaves</tissue>
    </source>
</reference>
<keyword evidence="4" id="KW-0804">Transcription</keyword>
<organism evidence="8 9">
    <name type="scientific">Psophocarpus tetragonolobus</name>
    <name type="common">Winged bean</name>
    <name type="synonym">Dolichos tetragonolobus</name>
    <dbReference type="NCBI Taxonomy" id="3891"/>
    <lineage>
        <taxon>Eukaryota</taxon>
        <taxon>Viridiplantae</taxon>
        <taxon>Streptophyta</taxon>
        <taxon>Embryophyta</taxon>
        <taxon>Tracheophyta</taxon>
        <taxon>Spermatophyta</taxon>
        <taxon>Magnoliopsida</taxon>
        <taxon>eudicotyledons</taxon>
        <taxon>Gunneridae</taxon>
        <taxon>Pentapetalae</taxon>
        <taxon>rosids</taxon>
        <taxon>fabids</taxon>
        <taxon>Fabales</taxon>
        <taxon>Fabaceae</taxon>
        <taxon>Papilionoideae</taxon>
        <taxon>50 kb inversion clade</taxon>
        <taxon>NPAAA clade</taxon>
        <taxon>indigoferoid/millettioid clade</taxon>
        <taxon>Phaseoleae</taxon>
        <taxon>Psophocarpus</taxon>
    </lineage>
</organism>
<dbReference type="InterPro" id="IPR031066">
    <property type="entry name" value="bHLH_ALC-like_plant"/>
</dbReference>
<dbReference type="PANTHER" id="PTHR45855:SF23">
    <property type="entry name" value="TRANSCRIPTION FACTOR MEE8-RELATED"/>
    <property type="match status" value="1"/>
</dbReference>
<comment type="subcellular location">
    <subcellularLocation>
        <location evidence="1">Nucleus</location>
    </subcellularLocation>
</comment>
<evidence type="ECO:0000313" key="9">
    <source>
        <dbReference type="Proteomes" id="UP001386955"/>
    </source>
</evidence>
<accession>A0AAN9SA92</accession>
<dbReference type="InterPro" id="IPR011598">
    <property type="entry name" value="bHLH_dom"/>
</dbReference>
<feature type="region of interest" description="Disordered" evidence="6">
    <location>
        <begin position="178"/>
        <end position="250"/>
    </location>
</feature>
<keyword evidence="2" id="KW-0805">Transcription regulation</keyword>
<evidence type="ECO:0000259" key="7">
    <source>
        <dbReference type="PROSITE" id="PS50888"/>
    </source>
</evidence>
<dbReference type="GO" id="GO:0003677">
    <property type="term" value="F:DNA binding"/>
    <property type="evidence" value="ECO:0007669"/>
    <property type="project" value="UniProtKB-KW"/>
</dbReference>
<evidence type="ECO:0000256" key="2">
    <source>
        <dbReference type="ARBA" id="ARBA00023015"/>
    </source>
</evidence>
<protein>
    <recommendedName>
        <fullName evidence="7">BHLH domain-containing protein</fullName>
    </recommendedName>
</protein>
<dbReference type="Gene3D" id="4.10.280.10">
    <property type="entry name" value="Helix-loop-helix DNA-binding domain"/>
    <property type="match status" value="1"/>
</dbReference>
<evidence type="ECO:0000313" key="8">
    <source>
        <dbReference type="EMBL" id="KAK7390213.1"/>
    </source>
</evidence>
<keyword evidence="9" id="KW-1185">Reference proteome</keyword>
<keyword evidence="3" id="KW-0238">DNA-binding</keyword>
<keyword evidence="5" id="KW-0539">Nucleus</keyword>
<dbReference type="EMBL" id="JAYMYS010000006">
    <property type="protein sequence ID" value="KAK7390213.1"/>
    <property type="molecule type" value="Genomic_DNA"/>
</dbReference>
<dbReference type="AlphaFoldDB" id="A0AAN9SA92"/>
<dbReference type="PROSITE" id="PS50888">
    <property type="entry name" value="BHLH"/>
    <property type="match status" value="1"/>
</dbReference>
<evidence type="ECO:0000256" key="1">
    <source>
        <dbReference type="ARBA" id="ARBA00004123"/>
    </source>
</evidence>
<dbReference type="SMART" id="SM00353">
    <property type="entry name" value="HLH"/>
    <property type="match status" value="1"/>
</dbReference>
<dbReference type="GO" id="GO:0005634">
    <property type="term" value="C:nucleus"/>
    <property type="evidence" value="ECO:0007669"/>
    <property type="project" value="UniProtKB-SubCell"/>
</dbReference>
<sequence length="395" mass="44061">MSQRVPNCDVDESNIPAATKNPLLPNFGFISHEVPMLGYKHKVAEPACKKVQQQQQQQPWTHEGNTTWDNYKPRGSGGTLESIVNQHVSKSYHNNLMVMDALVPCFSKQGTRKVQNSGLRLGGCSSPRVRSGDSVEVKDELRKRAGLAARGTGTHDVTACKKWSLSGGETCGRDSSVAFNSASMGSPENTTSSGKQYTRTTANDDHDSVSHRMSQSEARDEDCKATRSSESNKRNKASVVHNQSERRRRDKINQRMKELQMLVPNSSKTDKASMLDEVIQYMKQLQAQVQMMNWMKMYSSMMLPITMQQQLKMSMMMAQMGIGMGMNKDMVMNMNNIMNIPHIPRMLHVPPFMPMASCPDPLQGASNKSVAMDAYSKMAALYHQLYNSSDSSSKS</sequence>
<feature type="region of interest" description="Disordered" evidence="6">
    <location>
        <begin position="117"/>
        <end position="137"/>
    </location>
</feature>
<feature type="domain" description="BHLH" evidence="7">
    <location>
        <begin position="236"/>
        <end position="285"/>
    </location>
</feature>
<proteinExistence type="predicted"/>
<evidence type="ECO:0000256" key="3">
    <source>
        <dbReference type="ARBA" id="ARBA00023125"/>
    </source>
</evidence>
<feature type="compositionally biased region" description="Basic and acidic residues" evidence="6">
    <location>
        <begin position="217"/>
        <end position="233"/>
    </location>
</feature>
<dbReference type="InterPro" id="IPR036638">
    <property type="entry name" value="HLH_DNA-bd_sf"/>
</dbReference>
<gene>
    <name evidence="8" type="ORF">VNO78_25512</name>
</gene>
<evidence type="ECO:0000256" key="4">
    <source>
        <dbReference type="ARBA" id="ARBA00023163"/>
    </source>
</evidence>